<feature type="domain" description="MIP18 family-like" evidence="9">
    <location>
        <begin position="9"/>
        <end position="70"/>
    </location>
</feature>
<dbReference type="EMBL" id="SSMQ01000017">
    <property type="protein sequence ID" value="TKD07365.1"/>
    <property type="molecule type" value="Genomic_DNA"/>
</dbReference>
<organism evidence="10 11">
    <name type="scientific">Polyangium fumosum</name>
    <dbReference type="NCBI Taxonomy" id="889272"/>
    <lineage>
        <taxon>Bacteria</taxon>
        <taxon>Pseudomonadati</taxon>
        <taxon>Myxococcota</taxon>
        <taxon>Polyangia</taxon>
        <taxon>Polyangiales</taxon>
        <taxon>Polyangiaceae</taxon>
        <taxon>Polyangium</taxon>
    </lineage>
</organism>
<comment type="similarity">
    <text evidence="1">In the N-terminal section; belongs to the MIP18 family.</text>
</comment>
<dbReference type="Pfam" id="PF10609">
    <property type="entry name" value="ParA"/>
    <property type="match status" value="1"/>
</dbReference>
<sequence length="369" mass="39095">MAITVESAKTALGRVEDPELSRPLADVGMLGDVIVEGDDVTVVLTLTTPACPYKDRLQDDVTAALKAAGAANVTIRWTSNVPERNIMADDPCPGVKNIVLVMSGKGGVGKSTVAANLTLALNRLGCRVGLLDADMYGPSVPTMLGVMGRPTSSDGQRFLPLERFGVKLMSIGFLLEDARQAVVWRGPMIQNALLQFMKDVDWGTLDYLILDLPPGTGDIVLTISQKLRTTGAVVVTTPQEVALQDVYKSVSMAQKVGIPILGVVENESYFICDGCSARHELFGSGGGQKIAEFAGAPLLGQIPLDPSVREWGDAGTPVVQAAPDSSVGRAFLEVAQRLAAKVSVQDLGRGGSLRIDRSGGQQRFLPIVR</sequence>
<evidence type="ECO:0000313" key="11">
    <source>
        <dbReference type="Proteomes" id="UP000309215"/>
    </source>
</evidence>
<dbReference type="GO" id="GO:0005524">
    <property type="term" value="F:ATP binding"/>
    <property type="evidence" value="ECO:0007669"/>
    <property type="project" value="UniProtKB-UniRule"/>
</dbReference>
<dbReference type="PANTHER" id="PTHR42961">
    <property type="entry name" value="IRON-SULFUR PROTEIN NUBPL"/>
    <property type="match status" value="1"/>
</dbReference>
<evidence type="ECO:0000256" key="7">
    <source>
        <dbReference type="ARBA" id="ARBA00023014"/>
    </source>
</evidence>
<dbReference type="OrthoDB" id="9809679at2"/>
<dbReference type="GO" id="GO:0140663">
    <property type="term" value="F:ATP-dependent FeS chaperone activity"/>
    <property type="evidence" value="ECO:0007669"/>
    <property type="project" value="InterPro"/>
</dbReference>
<dbReference type="GO" id="GO:0046872">
    <property type="term" value="F:metal ion binding"/>
    <property type="evidence" value="ECO:0007669"/>
    <property type="project" value="UniProtKB-KW"/>
</dbReference>
<dbReference type="GO" id="GO:0051539">
    <property type="term" value="F:4 iron, 4 sulfur cluster binding"/>
    <property type="evidence" value="ECO:0007669"/>
    <property type="project" value="TreeGrafter"/>
</dbReference>
<dbReference type="AlphaFoldDB" id="A0A4U1JBG1"/>
<keyword evidence="8" id="KW-0378">Hydrolase</keyword>
<dbReference type="InterPro" id="IPR019591">
    <property type="entry name" value="Mrp/NBP35_ATP-bd"/>
</dbReference>
<comment type="function">
    <text evidence="8">Binds and transfers iron-sulfur (Fe-S) clusters to target apoproteins. Can hydrolyze ATP.</text>
</comment>
<dbReference type="HAMAP" id="MF_02040">
    <property type="entry name" value="Mrp_NBP35"/>
    <property type="match status" value="1"/>
</dbReference>
<evidence type="ECO:0000256" key="5">
    <source>
        <dbReference type="ARBA" id="ARBA00022840"/>
    </source>
</evidence>
<proteinExistence type="inferred from homology"/>
<keyword evidence="5 8" id="KW-0067">ATP-binding</keyword>
<evidence type="ECO:0000256" key="1">
    <source>
        <dbReference type="ARBA" id="ARBA00007352"/>
    </source>
</evidence>
<keyword evidence="7 8" id="KW-0411">Iron-sulfur</keyword>
<evidence type="ECO:0000256" key="2">
    <source>
        <dbReference type="ARBA" id="ARBA00008205"/>
    </source>
</evidence>
<comment type="similarity">
    <text evidence="8">Belongs to the Mrp/NBP35 ATP-binding proteins family.</text>
</comment>
<evidence type="ECO:0000256" key="8">
    <source>
        <dbReference type="HAMAP-Rule" id="MF_02040"/>
    </source>
</evidence>
<accession>A0A4U1JBG1</accession>
<name>A0A4U1JBG1_9BACT</name>
<dbReference type="InterPro" id="IPR002744">
    <property type="entry name" value="MIP18-like"/>
</dbReference>
<evidence type="ECO:0000256" key="3">
    <source>
        <dbReference type="ARBA" id="ARBA00022723"/>
    </source>
</evidence>
<gene>
    <name evidence="10" type="ORF">E8A74_18135</name>
</gene>
<dbReference type="Pfam" id="PF01883">
    <property type="entry name" value="FeS_assembly_P"/>
    <property type="match status" value="1"/>
</dbReference>
<dbReference type="CDD" id="cd02037">
    <property type="entry name" value="Mrp_NBP35"/>
    <property type="match status" value="1"/>
</dbReference>
<feature type="binding site" evidence="8">
    <location>
        <begin position="104"/>
        <end position="111"/>
    </location>
    <ligand>
        <name>ATP</name>
        <dbReference type="ChEBI" id="CHEBI:30616"/>
    </ligand>
</feature>
<comment type="subunit">
    <text evidence="8">Homodimer.</text>
</comment>
<evidence type="ECO:0000313" key="10">
    <source>
        <dbReference type="EMBL" id="TKD07365.1"/>
    </source>
</evidence>
<keyword evidence="11" id="KW-1185">Reference proteome</keyword>
<dbReference type="FunFam" id="3.40.50.300:FF:001119">
    <property type="entry name" value="Iron-sulfur cluster carrier protein"/>
    <property type="match status" value="1"/>
</dbReference>
<comment type="caution">
    <text evidence="10">The sequence shown here is derived from an EMBL/GenBank/DDBJ whole genome shotgun (WGS) entry which is preliminary data.</text>
</comment>
<dbReference type="InterPro" id="IPR044304">
    <property type="entry name" value="NUBPL-like"/>
</dbReference>
<dbReference type="PANTHER" id="PTHR42961:SF2">
    <property type="entry name" value="IRON-SULFUR PROTEIN NUBPL"/>
    <property type="match status" value="1"/>
</dbReference>
<keyword evidence="6 8" id="KW-0408">Iron</keyword>
<keyword evidence="4 8" id="KW-0547">Nucleotide-binding</keyword>
<dbReference type="SUPFAM" id="SSF117916">
    <property type="entry name" value="Fe-S cluster assembly (FSCA) domain-like"/>
    <property type="match status" value="1"/>
</dbReference>
<keyword evidence="3 8" id="KW-0479">Metal-binding</keyword>
<reference evidence="10 11" key="1">
    <citation type="submission" date="2019-04" db="EMBL/GenBank/DDBJ databases">
        <authorList>
            <person name="Li Y."/>
            <person name="Wang J."/>
        </authorList>
    </citation>
    <scope>NUCLEOTIDE SEQUENCE [LARGE SCALE GENOMIC DNA]</scope>
    <source>
        <strain evidence="10 11">DSM 14668</strain>
    </source>
</reference>
<dbReference type="GO" id="GO:0016887">
    <property type="term" value="F:ATP hydrolysis activity"/>
    <property type="evidence" value="ECO:0007669"/>
    <property type="project" value="UniProtKB-UniRule"/>
</dbReference>
<dbReference type="SUPFAM" id="SSF52540">
    <property type="entry name" value="P-loop containing nucleoside triphosphate hydrolases"/>
    <property type="match status" value="1"/>
</dbReference>
<protein>
    <recommendedName>
        <fullName evidence="8">Iron-sulfur cluster carrier protein</fullName>
    </recommendedName>
</protein>
<dbReference type="InterPro" id="IPR000808">
    <property type="entry name" value="Mrp-like_CS"/>
</dbReference>
<dbReference type="InterPro" id="IPR034904">
    <property type="entry name" value="FSCA_dom_sf"/>
</dbReference>
<dbReference type="InterPro" id="IPR027417">
    <property type="entry name" value="P-loop_NTPase"/>
</dbReference>
<dbReference type="PROSITE" id="PS01215">
    <property type="entry name" value="MRP"/>
    <property type="match status" value="1"/>
</dbReference>
<dbReference type="Gene3D" id="3.40.50.300">
    <property type="entry name" value="P-loop containing nucleotide triphosphate hydrolases"/>
    <property type="match status" value="1"/>
</dbReference>
<dbReference type="RefSeq" id="WP_136930281.1">
    <property type="nucleotide sequence ID" value="NZ_SSMQ01000017.1"/>
</dbReference>
<evidence type="ECO:0000256" key="6">
    <source>
        <dbReference type="ARBA" id="ARBA00023004"/>
    </source>
</evidence>
<dbReference type="Proteomes" id="UP000309215">
    <property type="component" value="Unassembled WGS sequence"/>
</dbReference>
<evidence type="ECO:0000259" key="9">
    <source>
        <dbReference type="Pfam" id="PF01883"/>
    </source>
</evidence>
<dbReference type="InterPro" id="IPR033756">
    <property type="entry name" value="YlxH/NBP35"/>
</dbReference>
<dbReference type="GO" id="GO:0016226">
    <property type="term" value="P:iron-sulfur cluster assembly"/>
    <property type="evidence" value="ECO:0007669"/>
    <property type="project" value="InterPro"/>
</dbReference>
<dbReference type="Gene3D" id="3.30.300.130">
    <property type="entry name" value="Fe-S cluster assembly (FSCA)"/>
    <property type="match status" value="1"/>
</dbReference>
<comment type="similarity">
    <text evidence="2">In the C-terminal section; belongs to the Mrp/NBP35 ATP-binding proteins family.</text>
</comment>
<evidence type="ECO:0000256" key="4">
    <source>
        <dbReference type="ARBA" id="ARBA00022741"/>
    </source>
</evidence>